<dbReference type="HAMAP" id="MF_01663">
    <property type="entry name" value="L_rham_rotase"/>
    <property type="match status" value="1"/>
</dbReference>
<reference evidence="7 8" key="1">
    <citation type="submission" date="2015-03" db="EMBL/GenBank/DDBJ databases">
        <title>Draft genome sequence of Elstera litoralis.</title>
        <authorList>
            <person name="Rahalkar M.C."/>
            <person name="Dhakephalkar P.K."/>
            <person name="Pore S.D."/>
            <person name="Arora P."/>
            <person name="Kapse N.G."/>
            <person name="Pandit P.S."/>
        </authorList>
    </citation>
    <scope>NUCLEOTIDE SEQUENCE [LARGE SCALE GENOMIC DNA]</scope>
    <source>
        <strain evidence="7 8">Dia-1</strain>
    </source>
</reference>
<proteinExistence type="inferred from homology"/>
<protein>
    <recommendedName>
        <fullName evidence="5 6">L-rhamnose mutarotase</fullName>
        <ecNumber evidence="5 6">5.1.3.32</ecNumber>
    </recommendedName>
    <alternativeName>
        <fullName evidence="5">Rhamnose 1-epimerase</fullName>
    </alternativeName>
    <alternativeName>
        <fullName evidence="5">Type-3 mutarotase</fullName>
    </alternativeName>
</protein>
<dbReference type="Pfam" id="PF05336">
    <property type="entry name" value="rhaM"/>
    <property type="match status" value="1"/>
</dbReference>
<name>A0A0F3IQY8_9PROT</name>
<feature type="binding site" evidence="5">
    <location>
        <position position="18"/>
    </location>
    <ligand>
        <name>substrate</name>
    </ligand>
</feature>
<comment type="subcellular location">
    <subcellularLocation>
        <location evidence="5">Cytoplasm</location>
    </subcellularLocation>
</comment>
<dbReference type="InterPro" id="IPR013448">
    <property type="entry name" value="L-rhamnose_mutarotase"/>
</dbReference>
<dbReference type="Proteomes" id="UP000033774">
    <property type="component" value="Unassembled WGS sequence"/>
</dbReference>
<dbReference type="InterPro" id="IPR008000">
    <property type="entry name" value="Rham/fucose_mutarotase"/>
</dbReference>
<accession>A0A0F3IQY8</accession>
<dbReference type="GO" id="GO:0005737">
    <property type="term" value="C:cytoplasm"/>
    <property type="evidence" value="ECO:0007669"/>
    <property type="project" value="UniProtKB-SubCell"/>
</dbReference>
<feature type="binding site" evidence="5">
    <location>
        <begin position="76"/>
        <end position="77"/>
    </location>
    <ligand>
        <name>substrate</name>
    </ligand>
</feature>
<keyword evidence="3 5" id="KW-0119">Carbohydrate metabolism</keyword>
<sequence length="104" mass="12070">MEKIAFAMQLKPGTEAEYQRRHDEIWPDLSALLKEAGIADYSIFLDPQSLTLFAVLRRAAGHRMDRLPEYPIMQRWWAFMADLMVVNPDNSPVVRPLPCVFHLD</sequence>
<comment type="caution">
    <text evidence="7">The sequence shown here is derived from an EMBL/GenBank/DDBJ whole genome shotgun (WGS) entry which is preliminary data.</text>
</comment>
<gene>
    <name evidence="5" type="primary">rhaM</name>
    <name evidence="7" type="ORF">VZ95_13345</name>
</gene>
<dbReference type="GO" id="GO:0062192">
    <property type="term" value="F:L-rhamnose mutarotase activity"/>
    <property type="evidence" value="ECO:0007669"/>
    <property type="project" value="UniProtKB-UniRule"/>
</dbReference>
<feature type="binding site" evidence="5">
    <location>
        <position position="41"/>
    </location>
    <ligand>
        <name>substrate</name>
    </ligand>
</feature>
<comment type="subunit">
    <text evidence="5">Homodimer.</text>
</comment>
<keyword evidence="4 5" id="KW-0684">Rhamnose metabolism</keyword>
<evidence type="ECO:0000256" key="1">
    <source>
        <dbReference type="ARBA" id="ARBA00022490"/>
    </source>
</evidence>
<evidence type="ECO:0000256" key="2">
    <source>
        <dbReference type="ARBA" id="ARBA00023235"/>
    </source>
</evidence>
<keyword evidence="2 5" id="KW-0413">Isomerase</keyword>
<dbReference type="PANTHER" id="PTHR34389:SF2">
    <property type="entry name" value="L-RHAMNOSE MUTAROTASE"/>
    <property type="match status" value="1"/>
</dbReference>
<dbReference type="EMBL" id="LAJY01000349">
    <property type="protein sequence ID" value="KJV09150.1"/>
    <property type="molecule type" value="Genomic_DNA"/>
</dbReference>
<comment type="similarity">
    <text evidence="5">Belongs to the rhamnose mutarotase family.</text>
</comment>
<evidence type="ECO:0000256" key="4">
    <source>
        <dbReference type="ARBA" id="ARBA00023308"/>
    </source>
</evidence>
<dbReference type="NCBIfam" id="TIGR02625">
    <property type="entry name" value="YiiL_rotase"/>
    <property type="match status" value="1"/>
</dbReference>
<dbReference type="GO" id="GO:0019301">
    <property type="term" value="P:rhamnose catabolic process"/>
    <property type="evidence" value="ECO:0007669"/>
    <property type="project" value="UniProtKB-UniRule"/>
</dbReference>
<dbReference type="Gene3D" id="3.30.70.100">
    <property type="match status" value="1"/>
</dbReference>
<dbReference type="SUPFAM" id="SSF54909">
    <property type="entry name" value="Dimeric alpha+beta barrel"/>
    <property type="match status" value="1"/>
</dbReference>
<evidence type="ECO:0000256" key="6">
    <source>
        <dbReference type="NCBIfam" id="TIGR02625"/>
    </source>
</evidence>
<dbReference type="EC" id="5.1.3.32" evidence="5 6"/>
<organism evidence="7 8">
    <name type="scientific">Elstera litoralis</name>
    <dbReference type="NCBI Taxonomy" id="552518"/>
    <lineage>
        <taxon>Bacteria</taxon>
        <taxon>Pseudomonadati</taxon>
        <taxon>Pseudomonadota</taxon>
        <taxon>Alphaproteobacteria</taxon>
        <taxon>Rhodospirillales</taxon>
        <taxon>Rhodospirillaceae</taxon>
        <taxon>Elstera</taxon>
    </lineage>
</organism>
<feature type="active site" description="Proton donor" evidence="5">
    <location>
        <position position="22"/>
    </location>
</feature>
<dbReference type="PANTHER" id="PTHR34389">
    <property type="entry name" value="L-RHAMNOSE MUTAROTASE"/>
    <property type="match status" value="1"/>
</dbReference>
<dbReference type="AlphaFoldDB" id="A0A0F3IQY8"/>
<comment type="function">
    <text evidence="5">Involved in the anomeric conversion of L-rhamnose.</text>
</comment>
<evidence type="ECO:0000313" key="7">
    <source>
        <dbReference type="EMBL" id="KJV09150.1"/>
    </source>
</evidence>
<evidence type="ECO:0000256" key="3">
    <source>
        <dbReference type="ARBA" id="ARBA00023277"/>
    </source>
</evidence>
<comment type="catalytic activity">
    <reaction evidence="5">
        <text>alpha-L-rhamnose = beta-L-rhamnose</text>
        <dbReference type="Rhea" id="RHEA:25584"/>
        <dbReference type="ChEBI" id="CHEBI:27586"/>
        <dbReference type="ChEBI" id="CHEBI:27907"/>
        <dbReference type="EC" id="5.1.3.32"/>
    </reaction>
</comment>
<keyword evidence="8" id="KW-1185">Reference proteome</keyword>
<keyword evidence="1 5" id="KW-0963">Cytoplasm</keyword>
<comment type="pathway">
    <text evidence="5">Carbohydrate metabolism; L-rhamnose metabolism.</text>
</comment>
<dbReference type="PATRIC" id="fig|552518.3.peg.2343"/>
<dbReference type="UniPathway" id="UPA00125"/>
<dbReference type="RefSeq" id="WP_045776285.1">
    <property type="nucleotide sequence ID" value="NZ_LAJY01000349.1"/>
</dbReference>
<dbReference type="OrthoDB" id="9799608at2"/>
<dbReference type="InterPro" id="IPR011008">
    <property type="entry name" value="Dimeric_a/b-barrel"/>
</dbReference>
<evidence type="ECO:0000313" key="8">
    <source>
        <dbReference type="Proteomes" id="UP000033774"/>
    </source>
</evidence>
<evidence type="ECO:0000256" key="5">
    <source>
        <dbReference type="HAMAP-Rule" id="MF_01663"/>
    </source>
</evidence>